<sequence length="53" mass="6135">GAEKKACFSALDKAHVADHEEQVELEKMRKEEKKEQKSFSKLFSHVKSLMQSK</sequence>
<gene>
    <name evidence="1" type="ORF">METZ01_LOCUS349522</name>
</gene>
<name>A0A382RI62_9ZZZZ</name>
<dbReference type="AlphaFoldDB" id="A0A382RI62"/>
<organism evidence="1">
    <name type="scientific">marine metagenome</name>
    <dbReference type="NCBI Taxonomy" id="408172"/>
    <lineage>
        <taxon>unclassified sequences</taxon>
        <taxon>metagenomes</taxon>
        <taxon>ecological metagenomes</taxon>
    </lineage>
</organism>
<dbReference type="EMBL" id="UINC01121479">
    <property type="protein sequence ID" value="SVC96668.1"/>
    <property type="molecule type" value="Genomic_DNA"/>
</dbReference>
<evidence type="ECO:0000313" key="1">
    <source>
        <dbReference type="EMBL" id="SVC96668.1"/>
    </source>
</evidence>
<accession>A0A382RI62</accession>
<feature type="non-terminal residue" evidence="1">
    <location>
        <position position="1"/>
    </location>
</feature>
<proteinExistence type="predicted"/>
<reference evidence="1" key="1">
    <citation type="submission" date="2018-05" db="EMBL/GenBank/DDBJ databases">
        <authorList>
            <person name="Lanie J.A."/>
            <person name="Ng W.-L."/>
            <person name="Kazmierczak K.M."/>
            <person name="Andrzejewski T.M."/>
            <person name="Davidsen T.M."/>
            <person name="Wayne K.J."/>
            <person name="Tettelin H."/>
            <person name="Glass J.I."/>
            <person name="Rusch D."/>
            <person name="Podicherti R."/>
            <person name="Tsui H.-C.T."/>
            <person name="Winkler M.E."/>
        </authorList>
    </citation>
    <scope>NUCLEOTIDE SEQUENCE</scope>
</reference>
<protein>
    <submittedName>
        <fullName evidence="1">Uncharacterized protein</fullName>
    </submittedName>
</protein>